<dbReference type="RefSeq" id="WP_083545400.1">
    <property type="nucleotide sequence ID" value="NZ_JAVYAA010000002.1"/>
</dbReference>
<protein>
    <submittedName>
        <fullName evidence="1">Contact-dependent growth inhibition system immunity protein</fullName>
    </submittedName>
</protein>
<dbReference type="EMBL" id="JAVYAA010000002">
    <property type="protein sequence ID" value="MDT8976386.1"/>
    <property type="molecule type" value="Genomic_DNA"/>
</dbReference>
<keyword evidence="2" id="KW-1185">Reference proteome</keyword>
<dbReference type="Proteomes" id="UP001250538">
    <property type="component" value="Unassembled WGS sequence"/>
</dbReference>
<dbReference type="InterPro" id="IPR040547">
    <property type="entry name" value="CdiI"/>
</dbReference>
<dbReference type="CDD" id="cd20691">
    <property type="entry name" value="CdiI_EC536-like"/>
    <property type="match status" value="1"/>
</dbReference>
<dbReference type="AlphaFoldDB" id="A0AAJ2JV19"/>
<name>A0AAJ2JV19_9BACL</name>
<dbReference type="Pfam" id="PF18616">
    <property type="entry name" value="CdiI_3"/>
    <property type="match status" value="1"/>
</dbReference>
<reference evidence="2" key="1">
    <citation type="submission" date="2023-09" db="EMBL/GenBank/DDBJ databases">
        <title>Paenibacillus sp. chi10 Genome sequencing and assembly.</title>
        <authorList>
            <person name="Kim I."/>
        </authorList>
    </citation>
    <scope>NUCLEOTIDE SEQUENCE [LARGE SCALE GENOMIC DNA]</scope>
    <source>
        <strain evidence="2">chi10</strain>
    </source>
</reference>
<sequence length="133" mass="15638">MLNFDLNKSLDDLEGCDWGHPEYNSGLIINVHRLRKTPLKDFTNEDLRVMILQQISLDYILPIAFTRLIRNPIASGDHYTGDLFCAILHVNQNYWRNNDELKHELEYLIDEFEETINSIIGSINKYRNTIKDI</sequence>
<proteinExistence type="predicted"/>
<evidence type="ECO:0000313" key="2">
    <source>
        <dbReference type="Proteomes" id="UP001250538"/>
    </source>
</evidence>
<comment type="caution">
    <text evidence="1">The sequence shown here is derived from an EMBL/GenBank/DDBJ whole genome shotgun (WGS) entry which is preliminary data.</text>
</comment>
<organism evidence="1 2">
    <name type="scientific">Paenibacillus suaedae</name>
    <dbReference type="NCBI Taxonomy" id="3077233"/>
    <lineage>
        <taxon>Bacteria</taxon>
        <taxon>Bacillati</taxon>
        <taxon>Bacillota</taxon>
        <taxon>Bacilli</taxon>
        <taxon>Bacillales</taxon>
        <taxon>Paenibacillaceae</taxon>
        <taxon>Paenibacillus</taxon>
    </lineage>
</organism>
<gene>
    <name evidence="1" type="ORF">RQP50_09025</name>
</gene>
<accession>A0AAJ2JV19</accession>
<evidence type="ECO:0000313" key="1">
    <source>
        <dbReference type="EMBL" id="MDT8976386.1"/>
    </source>
</evidence>